<keyword evidence="3 5" id="KW-0378">Hydrolase</keyword>
<evidence type="ECO:0000313" key="10">
    <source>
        <dbReference type="EMBL" id="MBC8598765.1"/>
    </source>
</evidence>
<evidence type="ECO:0000256" key="5">
    <source>
        <dbReference type="HAMAP-Rule" id="MF_00378"/>
    </source>
</evidence>
<accession>A0ABR7NRM2</accession>
<dbReference type="HAMAP" id="MF_00378">
    <property type="entry name" value="Exonuc_7_L"/>
    <property type="match status" value="1"/>
</dbReference>
<dbReference type="Pfam" id="PF02601">
    <property type="entry name" value="Exonuc_VII_L"/>
    <property type="match status" value="1"/>
</dbReference>
<feature type="region of interest" description="Disordered" evidence="7">
    <location>
        <begin position="329"/>
        <end position="352"/>
    </location>
</feature>
<dbReference type="Proteomes" id="UP000647491">
    <property type="component" value="Unassembled WGS sequence"/>
</dbReference>
<dbReference type="EC" id="3.1.11.6" evidence="5"/>
<dbReference type="PANTHER" id="PTHR30008">
    <property type="entry name" value="EXODEOXYRIBONUCLEASE 7 LARGE SUBUNIT"/>
    <property type="match status" value="1"/>
</dbReference>
<comment type="similarity">
    <text evidence="5 6">Belongs to the XseA family.</text>
</comment>
<comment type="catalytic activity">
    <reaction evidence="5 6">
        <text>Exonucleolytic cleavage in either 5'- to 3'- or 3'- to 5'-direction to yield nucleoside 5'-phosphates.</text>
        <dbReference type="EC" id="3.1.11.6"/>
    </reaction>
</comment>
<gene>
    <name evidence="5 10" type="primary">xseA</name>
    <name evidence="10" type="ORF">H8708_05880</name>
</gene>
<evidence type="ECO:0000256" key="7">
    <source>
        <dbReference type="SAM" id="MobiDB-lite"/>
    </source>
</evidence>
<sequence>MAGVYSVTQVNSYIKNMFVQDFLLRRISVKGEVSNCKYHSSGHIYFTLKDSGGTLSAVMFAGQRKGLGFRLAEGQQVVVKGTVDVYERDGRYQLYASEIELAGRGDLYVRFEKLLRELEEMGMFAAQYKRPIPRYAMSVGIVTAPTGAAIRDIINISRRRNPYVQLILYPALVQGQGARESIVNGIRTLDAMGLDVLIVGRGGGSIEDLWAFNEEEVARAIFACETPVISAVGHETDVTVADYVADLRAPTPSAAAELAVFDYARFAADLEARKRKLSREMGFFLDQVKGRLRQDELKIRLYHPQHVIREKRQRLADQEERLERIMDARTGESRSRLQTRKERLSRAMDRRMEDDKKRLAEASGRLWGLSPLRKLSQGFGYIEDQEGKRLGSVKQAPPGSGITVQVADGTLSALVTERNEESGWQNWIKTEQT</sequence>
<dbReference type="RefSeq" id="WP_262427266.1">
    <property type="nucleotide sequence ID" value="NZ_JACRTJ010000013.1"/>
</dbReference>
<keyword evidence="11" id="KW-1185">Reference proteome</keyword>
<dbReference type="CDD" id="cd04489">
    <property type="entry name" value="ExoVII_LU_OBF"/>
    <property type="match status" value="1"/>
</dbReference>
<evidence type="ECO:0000259" key="8">
    <source>
        <dbReference type="Pfam" id="PF02601"/>
    </source>
</evidence>
<comment type="function">
    <text evidence="5">Bidirectionally degrades single-stranded DNA into large acid-insoluble oligonucleotides, which are then degraded further into small acid-soluble oligonucleotides.</text>
</comment>
<evidence type="ECO:0000256" key="2">
    <source>
        <dbReference type="ARBA" id="ARBA00022722"/>
    </source>
</evidence>
<keyword evidence="1 5" id="KW-0963">Cytoplasm</keyword>
<evidence type="ECO:0000256" key="4">
    <source>
        <dbReference type="ARBA" id="ARBA00022839"/>
    </source>
</evidence>
<comment type="subcellular location">
    <subcellularLocation>
        <location evidence="5 6">Cytoplasm</location>
    </subcellularLocation>
</comment>
<dbReference type="InterPro" id="IPR003753">
    <property type="entry name" value="Exonuc_VII_L"/>
</dbReference>
<reference evidence="10 11" key="1">
    <citation type="submission" date="2020-08" db="EMBL/GenBank/DDBJ databases">
        <title>Genome public.</title>
        <authorList>
            <person name="Liu C."/>
            <person name="Sun Q."/>
        </authorList>
    </citation>
    <scope>NUCLEOTIDE SEQUENCE [LARGE SCALE GENOMIC DNA]</scope>
    <source>
        <strain evidence="10 11">BX10</strain>
    </source>
</reference>
<evidence type="ECO:0000256" key="6">
    <source>
        <dbReference type="RuleBase" id="RU004355"/>
    </source>
</evidence>
<organism evidence="10 11">
    <name type="scientific">Enterocloster hominis</name>
    <name type="common">ex Liu et al. 2021</name>
    <dbReference type="NCBI Taxonomy" id="2763663"/>
    <lineage>
        <taxon>Bacteria</taxon>
        <taxon>Bacillati</taxon>
        <taxon>Bacillota</taxon>
        <taxon>Clostridia</taxon>
        <taxon>Lachnospirales</taxon>
        <taxon>Lachnospiraceae</taxon>
        <taxon>Enterocloster</taxon>
    </lineage>
</organism>
<evidence type="ECO:0000259" key="9">
    <source>
        <dbReference type="Pfam" id="PF13742"/>
    </source>
</evidence>
<evidence type="ECO:0000256" key="3">
    <source>
        <dbReference type="ARBA" id="ARBA00022801"/>
    </source>
</evidence>
<name>A0ABR7NRM2_9FIRM</name>
<proteinExistence type="inferred from homology"/>
<dbReference type="Pfam" id="PF13742">
    <property type="entry name" value="tRNA_anti_2"/>
    <property type="match status" value="1"/>
</dbReference>
<dbReference type="EMBL" id="JACRTJ010000013">
    <property type="protein sequence ID" value="MBC8598765.1"/>
    <property type="molecule type" value="Genomic_DNA"/>
</dbReference>
<dbReference type="InterPro" id="IPR020579">
    <property type="entry name" value="Exonuc_VII_lsu_C"/>
</dbReference>
<dbReference type="PANTHER" id="PTHR30008:SF0">
    <property type="entry name" value="EXODEOXYRIBONUCLEASE 7 LARGE SUBUNIT"/>
    <property type="match status" value="1"/>
</dbReference>
<evidence type="ECO:0000313" key="11">
    <source>
        <dbReference type="Proteomes" id="UP000647491"/>
    </source>
</evidence>
<evidence type="ECO:0000256" key="1">
    <source>
        <dbReference type="ARBA" id="ARBA00022490"/>
    </source>
</evidence>
<dbReference type="InterPro" id="IPR025824">
    <property type="entry name" value="OB-fold_nuc-bd_dom"/>
</dbReference>
<feature type="domain" description="OB-fold nucleic acid binding" evidence="9">
    <location>
        <begin position="5"/>
        <end position="100"/>
    </location>
</feature>
<keyword evidence="4 5" id="KW-0269">Exonuclease</keyword>
<keyword evidence="2 5" id="KW-0540">Nuclease</keyword>
<protein>
    <recommendedName>
        <fullName evidence="5">Exodeoxyribonuclease 7 large subunit</fullName>
        <ecNumber evidence="5">3.1.11.6</ecNumber>
    </recommendedName>
    <alternativeName>
        <fullName evidence="5">Exodeoxyribonuclease VII large subunit</fullName>
        <shortName evidence="5">Exonuclease VII large subunit</shortName>
    </alternativeName>
</protein>
<dbReference type="GO" id="GO:0008855">
    <property type="term" value="F:exodeoxyribonuclease VII activity"/>
    <property type="evidence" value="ECO:0007669"/>
    <property type="project" value="UniProtKB-EC"/>
</dbReference>
<comment type="subunit">
    <text evidence="5">Heterooligomer composed of large and small subunits.</text>
</comment>
<comment type="caution">
    <text evidence="10">The sequence shown here is derived from an EMBL/GenBank/DDBJ whole genome shotgun (WGS) entry which is preliminary data.</text>
</comment>
<dbReference type="NCBIfam" id="TIGR00237">
    <property type="entry name" value="xseA"/>
    <property type="match status" value="1"/>
</dbReference>
<feature type="domain" description="Exonuclease VII large subunit C-terminal" evidence="8">
    <location>
        <begin position="123"/>
        <end position="413"/>
    </location>
</feature>